<dbReference type="GO" id="GO:0005975">
    <property type="term" value="P:carbohydrate metabolic process"/>
    <property type="evidence" value="ECO:0007669"/>
    <property type="project" value="InterPro"/>
</dbReference>
<comment type="similarity">
    <text evidence="1 8">Belongs to the NAD-dependent glycerol-3-phosphate dehydrogenase family.</text>
</comment>
<dbReference type="NCBIfam" id="TIGR03376">
    <property type="entry name" value="glycerol3P_DH"/>
    <property type="match status" value="1"/>
</dbReference>
<feature type="binding site" evidence="7">
    <location>
        <begin position="12"/>
        <end position="17"/>
    </location>
    <ligand>
        <name>NAD(+)</name>
        <dbReference type="ChEBI" id="CHEBI:57540"/>
    </ligand>
</feature>
<dbReference type="InterPro" id="IPR017751">
    <property type="entry name" value="G3P_DH_NAD-dep_euk"/>
</dbReference>
<evidence type="ECO:0000256" key="1">
    <source>
        <dbReference type="ARBA" id="ARBA00011009"/>
    </source>
</evidence>
<dbReference type="InterPro" id="IPR008927">
    <property type="entry name" value="6-PGluconate_DH-like_C_sf"/>
</dbReference>
<comment type="caution">
    <text evidence="12">The sequence shown here is derived from an EMBL/GenBank/DDBJ whole genome shotgun (WGS) entry which is preliminary data.</text>
</comment>
<feature type="binding site" evidence="6">
    <location>
        <begin position="282"/>
        <end position="283"/>
    </location>
    <ligand>
        <name>substrate</name>
    </ligand>
</feature>
<dbReference type="Gene3D" id="3.40.50.720">
    <property type="entry name" value="NAD(P)-binding Rossmann-like Domain"/>
    <property type="match status" value="1"/>
</dbReference>
<feature type="domain" description="Glycerol-3-phosphate dehydrogenase NAD-dependent C-terminal" evidence="11">
    <location>
        <begin position="196"/>
        <end position="352"/>
    </location>
</feature>
<evidence type="ECO:0000256" key="7">
    <source>
        <dbReference type="PIRSR" id="PIRSR000114-3"/>
    </source>
</evidence>
<feature type="binding site" evidence="7">
    <location>
        <position position="309"/>
    </location>
    <ligand>
        <name>NAD(+)</name>
        <dbReference type="ChEBI" id="CHEBI:57540"/>
    </ligand>
</feature>
<dbReference type="PANTHER" id="PTHR11728">
    <property type="entry name" value="GLYCEROL-3-PHOSPHATE DEHYDROGENASE"/>
    <property type="match status" value="1"/>
</dbReference>
<organism evidence="12 13">
    <name type="scientific">Mitosporidium daphniae</name>
    <dbReference type="NCBI Taxonomy" id="1485682"/>
    <lineage>
        <taxon>Eukaryota</taxon>
        <taxon>Fungi</taxon>
        <taxon>Fungi incertae sedis</taxon>
        <taxon>Microsporidia</taxon>
        <taxon>Mitosporidium</taxon>
    </lineage>
</organism>
<dbReference type="SUPFAM" id="SSF48179">
    <property type="entry name" value="6-phosphogluconate dehydrogenase C-terminal domain-like"/>
    <property type="match status" value="1"/>
</dbReference>
<keyword evidence="2 8" id="KW-0560">Oxidoreductase</keyword>
<dbReference type="GO" id="GO:0005829">
    <property type="term" value="C:cytosol"/>
    <property type="evidence" value="ECO:0007669"/>
    <property type="project" value="TreeGrafter"/>
</dbReference>
<evidence type="ECO:0000256" key="3">
    <source>
        <dbReference type="ARBA" id="ARBA00023027"/>
    </source>
</evidence>
<dbReference type="Pfam" id="PF01210">
    <property type="entry name" value="NAD_Gly3P_dh_N"/>
    <property type="match status" value="1"/>
</dbReference>
<dbReference type="PROSITE" id="PS00957">
    <property type="entry name" value="NAD_G3PDH"/>
    <property type="match status" value="1"/>
</dbReference>
<evidence type="ECO:0000256" key="4">
    <source>
        <dbReference type="ARBA" id="ARBA00048683"/>
    </source>
</evidence>
<dbReference type="Gene3D" id="1.10.1040.10">
    <property type="entry name" value="N-(1-d-carboxylethyl)-l-norvaline Dehydrogenase, domain 2"/>
    <property type="match status" value="1"/>
</dbReference>
<feature type="binding site" evidence="7">
    <location>
        <position position="156"/>
    </location>
    <ligand>
        <name>NAD(+)</name>
        <dbReference type="ChEBI" id="CHEBI:57540"/>
    </ligand>
</feature>
<gene>
    <name evidence="12" type="ORF">DI09_151p60</name>
</gene>
<keyword evidence="13" id="KW-1185">Reference proteome</keyword>
<dbReference type="Proteomes" id="UP000029725">
    <property type="component" value="Unassembled WGS sequence"/>
</dbReference>
<keyword evidence="3 7" id="KW-0520">NAD</keyword>
<dbReference type="PANTHER" id="PTHR11728:SF8">
    <property type="entry name" value="GLYCEROL-3-PHOSPHATE DEHYDROGENASE [NAD(+)]-RELATED"/>
    <property type="match status" value="1"/>
</dbReference>
<evidence type="ECO:0000259" key="11">
    <source>
        <dbReference type="Pfam" id="PF07479"/>
    </source>
</evidence>
<dbReference type="PRINTS" id="PR00077">
    <property type="entry name" value="GPDHDRGNASE"/>
</dbReference>
<reference evidence="12 13" key="1">
    <citation type="submission" date="2014-04" db="EMBL/GenBank/DDBJ databases">
        <title>A new species of microsporidia sheds light on the evolution of extreme parasitism.</title>
        <authorList>
            <person name="Haag K.L."/>
            <person name="James T.Y."/>
            <person name="Larsson R."/>
            <person name="Schaer T.M."/>
            <person name="Refardt D."/>
            <person name="Pombert J.-F."/>
            <person name="Ebert D."/>
        </authorList>
    </citation>
    <scope>NUCLEOTIDE SEQUENCE [LARGE SCALE GENOMIC DNA]</scope>
    <source>
        <strain evidence="12 13">UGP3</strain>
        <tissue evidence="12">Spores</tissue>
    </source>
</reference>
<dbReference type="FunFam" id="3.40.50.720:FF:000365">
    <property type="entry name" value="Glycerol-3-phosphate dehydrogenase [NAD(+)]"/>
    <property type="match status" value="1"/>
</dbReference>
<evidence type="ECO:0000256" key="6">
    <source>
        <dbReference type="PIRSR" id="PIRSR000114-2"/>
    </source>
</evidence>
<feature type="active site" description="Proton acceptor" evidence="5">
    <location>
        <position position="207"/>
    </location>
</feature>
<dbReference type="InterPro" id="IPR013328">
    <property type="entry name" value="6PGD_dom2"/>
</dbReference>
<dbReference type="FunFam" id="1.10.1040.10:FF:000004">
    <property type="entry name" value="Glycerol-3-phosphate dehydrogenase [NAD(+)]"/>
    <property type="match status" value="1"/>
</dbReference>
<dbReference type="VEuPathDB" id="MicrosporidiaDB:DI09_151p60"/>
<proteinExistence type="inferred from homology"/>
<dbReference type="GO" id="GO:0141152">
    <property type="term" value="F:glycerol-3-phosphate dehydrogenase (NAD+) activity"/>
    <property type="evidence" value="ECO:0007669"/>
    <property type="project" value="UniProtKB-UniRule"/>
</dbReference>
<feature type="binding site" evidence="7">
    <location>
        <position position="44"/>
    </location>
    <ligand>
        <name>NAD(+)</name>
        <dbReference type="ChEBI" id="CHEBI:57540"/>
    </ligand>
</feature>
<dbReference type="OrthoDB" id="10263760at2759"/>
<feature type="binding site" evidence="7">
    <location>
        <position position="100"/>
    </location>
    <ligand>
        <name>NAD(+)</name>
        <dbReference type="ChEBI" id="CHEBI:57540"/>
    </ligand>
</feature>
<evidence type="ECO:0000256" key="5">
    <source>
        <dbReference type="PIRSR" id="PIRSR000114-1"/>
    </source>
</evidence>
<dbReference type="GO" id="GO:0042803">
    <property type="term" value="F:protein homodimerization activity"/>
    <property type="evidence" value="ECO:0007669"/>
    <property type="project" value="InterPro"/>
</dbReference>
<name>A0A098VU07_9MICR</name>
<dbReference type="EC" id="1.1.1.8" evidence="9"/>
<dbReference type="InterPro" id="IPR036291">
    <property type="entry name" value="NAD(P)-bd_dom_sf"/>
</dbReference>
<dbReference type="GeneID" id="25258506"/>
<dbReference type="SUPFAM" id="SSF51735">
    <property type="entry name" value="NAD(P)-binding Rossmann-fold domains"/>
    <property type="match status" value="1"/>
</dbReference>
<evidence type="ECO:0000313" key="13">
    <source>
        <dbReference type="Proteomes" id="UP000029725"/>
    </source>
</evidence>
<dbReference type="Pfam" id="PF07479">
    <property type="entry name" value="NAD_Gly3P_dh_C"/>
    <property type="match status" value="1"/>
</dbReference>
<evidence type="ECO:0000259" key="10">
    <source>
        <dbReference type="Pfam" id="PF01210"/>
    </source>
</evidence>
<feature type="domain" description="Glycerol-3-phosphate dehydrogenase NAD-dependent N-terminal" evidence="10">
    <location>
        <begin position="8"/>
        <end position="174"/>
    </location>
</feature>
<dbReference type="InterPro" id="IPR006168">
    <property type="entry name" value="G3P_DH_NAD-dep"/>
</dbReference>
<dbReference type="InterPro" id="IPR006109">
    <property type="entry name" value="G3P_DH_NAD-dep_C"/>
</dbReference>
<dbReference type="InterPro" id="IPR011128">
    <property type="entry name" value="G3P_DH_NAD-dep_N"/>
</dbReference>
<feature type="binding site" evidence="6">
    <location>
        <position position="123"/>
    </location>
    <ligand>
        <name>substrate</name>
    </ligand>
</feature>
<accession>A0A098VU07</accession>
<sequence length="370" mass="40759">MSSALERICIIGSGNWGSTIAKIIGNNVSKNLEKFDPKIKMWVFEEMVEGKKLTEIINTEHVNVKYLPGIKLPENVRADPDLVSAVKDATLLVFVIPHQFVKRSCETIRGHLHKNARAISLIKGVDASSKGISLISDLIASTLSIDVCVMMGANIANEVSKEQFCESTIGYRDAGNAAIFKLVMETNYFLINCVPDVEGVELCGALKNVVAVAAGLVDGLGFGENTKAAIIRIGLVEMKRFSSIFRFLSTSEPAAEDQPSNWETYFESCGVADLITTCFGGRNRRISELFVASGKSFEQLEVEHLNGQKLQGPSTSKEVYEILNAKNLTTKFPLFTLVYKVAYEGFPPSQMFEVLSSYAMDEYHHIAHKL</sequence>
<feature type="binding site" evidence="7">
    <location>
        <position position="282"/>
    </location>
    <ligand>
        <name>NAD(+)</name>
        <dbReference type="ChEBI" id="CHEBI:57540"/>
    </ligand>
</feature>
<dbReference type="GO" id="GO:0051287">
    <property type="term" value="F:NAD binding"/>
    <property type="evidence" value="ECO:0007669"/>
    <property type="project" value="UniProtKB-UniRule"/>
</dbReference>
<dbReference type="EMBL" id="JMKJ01000057">
    <property type="protein sequence ID" value="KGG52613.1"/>
    <property type="molecule type" value="Genomic_DNA"/>
</dbReference>
<comment type="catalytic activity">
    <reaction evidence="4 9">
        <text>sn-glycerol 3-phosphate + NAD(+) = dihydroxyacetone phosphate + NADH + H(+)</text>
        <dbReference type="Rhea" id="RHEA:11092"/>
        <dbReference type="ChEBI" id="CHEBI:15378"/>
        <dbReference type="ChEBI" id="CHEBI:57540"/>
        <dbReference type="ChEBI" id="CHEBI:57597"/>
        <dbReference type="ChEBI" id="CHEBI:57642"/>
        <dbReference type="ChEBI" id="CHEBI:57945"/>
        <dbReference type="EC" id="1.1.1.8"/>
    </reaction>
</comment>
<dbReference type="RefSeq" id="XP_013239049.1">
    <property type="nucleotide sequence ID" value="XM_013383595.1"/>
</dbReference>
<feature type="binding site" evidence="7">
    <location>
        <position position="311"/>
    </location>
    <ligand>
        <name>NAD(+)</name>
        <dbReference type="ChEBI" id="CHEBI:57540"/>
    </ligand>
</feature>
<protein>
    <recommendedName>
        <fullName evidence="9">Glycerol-3-phosphate dehydrogenase [NAD(+)]</fullName>
        <ecNumber evidence="9">1.1.1.8</ecNumber>
    </recommendedName>
</protein>
<dbReference type="PIRSF" id="PIRSF000114">
    <property type="entry name" value="Glycerol-3-P_dh"/>
    <property type="match status" value="1"/>
</dbReference>
<evidence type="ECO:0000256" key="8">
    <source>
        <dbReference type="RuleBase" id="RU000437"/>
    </source>
</evidence>
<dbReference type="HOGENOM" id="CLU_033449_2_2_1"/>
<evidence type="ECO:0000313" key="12">
    <source>
        <dbReference type="EMBL" id="KGG52613.1"/>
    </source>
</evidence>
<evidence type="ECO:0000256" key="9">
    <source>
        <dbReference type="RuleBase" id="RU361243"/>
    </source>
</evidence>
<evidence type="ECO:0000256" key="2">
    <source>
        <dbReference type="ARBA" id="ARBA00023002"/>
    </source>
</evidence>
<dbReference type="GO" id="GO:0046168">
    <property type="term" value="P:glycerol-3-phosphate catabolic process"/>
    <property type="evidence" value="ECO:0007669"/>
    <property type="project" value="UniProtKB-UniRule"/>
</dbReference>
<dbReference type="AlphaFoldDB" id="A0A098VU07"/>